<organism evidence="2 3">
    <name type="scientific">Solemya velum gill symbiont</name>
    <dbReference type="NCBI Taxonomy" id="2340"/>
    <lineage>
        <taxon>Bacteria</taxon>
        <taxon>Pseudomonadati</taxon>
        <taxon>Pseudomonadota</taxon>
        <taxon>Gammaproteobacteria</taxon>
        <taxon>sulfur-oxidizing symbionts</taxon>
    </lineage>
</organism>
<proteinExistence type="inferred from homology"/>
<protein>
    <recommendedName>
        <fullName evidence="1">UPF0276 protein JV46_18010</fullName>
    </recommendedName>
</protein>
<keyword evidence="3" id="KW-1185">Reference proteome</keyword>
<dbReference type="InterPro" id="IPR036237">
    <property type="entry name" value="Xyl_isomerase-like_sf"/>
</dbReference>
<dbReference type="HAMAP" id="MF_00697">
    <property type="entry name" value="UPF0276"/>
    <property type="match status" value="1"/>
</dbReference>
<dbReference type="Pfam" id="PF05114">
    <property type="entry name" value="MbnB_TglH_ChrH"/>
    <property type="match status" value="1"/>
</dbReference>
<evidence type="ECO:0000256" key="1">
    <source>
        <dbReference type="HAMAP-Rule" id="MF_00697"/>
    </source>
</evidence>
<dbReference type="EMBL" id="JRAA01000001">
    <property type="protein sequence ID" value="KHF25592.1"/>
    <property type="molecule type" value="Genomic_DNA"/>
</dbReference>
<dbReference type="Proteomes" id="UP000030856">
    <property type="component" value="Unassembled WGS sequence"/>
</dbReference>
<dbReference type="SUPFAM" id="SSF51658">
    <property type="entry name" value="Xylose isomerase-like"/>
    <property type="match status" value="1"/>
</dbReference>
<dbReference type="PANTHER" id="PTHR42194">
    <property type="entry name" value="UPF0276 PROTEIN HI_1600"/>
    <property type="match status" value="1"/>
</dbReference>
<comment type="similarity">
    <text evidence="1">Belongs to the UPF0276 family.</text>
</comment>
<dbReference type="PANTHER" id="PTHR42194:SF1">
    <property type="entry name" value="UPF0276 PROTEIN HI_1600"/>
    <property type="match status" value="1"/>
</dbReference>
<dbReference type="AlphaFoldDB" id="A0A0B0HA96"/>
<accession>A0A0B0HA96</accession>
<dbReference type="eggNOG" id="COG3220">
    <property type="taxonomic scope" value="Bacteria"/>
</dbReference>
<dbReference type="PATRIC" id="fig|2340.3.peg.114"/>
<evidence type="ECO:0000313" key="2">
    <source>
        <dbReference type="EMBL" id="KHF25592.1"/>
    </source>
</evidence>
<dbReference type="NCBIfam" id="NF003818">
    <property type="entry name" value="PRK05409.1"/>
    <property type="match status" value="1"/>
</dbReference>
<gene>
    <name evidence="2" type="ORF">JV46_18010</name>
</gene>
<reference evidence="2 3" key="1">
    <citation type="journal article" date="2014" name="BMC Genomics">
        <title>The genome of the intracellular bacterium of the coastal bivalve, Solemya velum: a blueprint for thriving in and out of symbiosis.</title>
        <authorList>
            <person name="Dmytrenko O."/>
            <person name="Russell S.L."/>
            <person name="Loo W.T."/>
            <person name="Fontanez K.M."/>
            <person name="Liao L."/>
            <person name="Roeselers G."/>
            <person name="Sharma R."/>
            <person name="Stewart F.J."/>
            <person name="Newton I.L."/>
            <person name="Woyke T."/>
            <person name="Wu D."/>
            <person name="Lang J.M."/>
            <person name="Eisen J.A."/>
            <person name="Cavanaugh C.M."/>
        </authorList>
    </citation>
    <scope>NUCLEOTIDE SEQUENCE [LARGE SCALE GENOMIC DNA]</scope>
    <source>
        <strain evidence="2 3">WH</strain>
    </source>
</reference>
<evidence type="ECO:0000313" key="3">
    <source>
        <dbReference type="Proteomes" id="UP000030856"/>
    </source>
</evidence>
<dbReference type="Gene3D" id="3.20.20.150">
    <property type="entry name" value="Divalent-metal-dependent TIM barrel enzymes"/>
    <property type="match status" value="1"/>
</dbReference>
<dbReference type="InterPro" id="IPR007801">
    <property type="entry name" value="MbnB/TglH/ChrH"/>
</dbReference>
<comment type="caution">
    <text evidence="2">The sequence shown here is derived from an EMBL/GenBank/DDBJ whole genome shotgun (WGS) entry which is preliminary data.</text>
</comment>
<name>A0A0B0HA96_SOVGS</name>
<dbReference type="STRING" id="2340.JV46_18010"/>
<sequence length="302" mass="34094">MCRCSACNIKNKSTAYLINMTIDTEKVTGAGLGLRRGLLEEWHELEEKQPELLPDFIEVTPDNWMGLGGRYAREMRHFTDRYPTLSHGLSLSLGGPDPLDTKFIDRLGRFMDEYNITSFSEHLSYCTDGGHLYDLLPLPFTGEAVEHVSSRIRAVQEQLGRRIAIENVSFYAAPEGEMSEIDFLNAVLSEADCDLLLDVNNVYVNSHNHAYDAHDFISAVPTERISWLHMAGHLQEAPDLIIDTHGDSVVDPVWDLLQYTYSCHGVQPTLLERDFNLPPMHELIDELAIIRQYQQGVSSDAA</sequence>